<dbReference type="PANTHER" id="PTHR12632">
    <property type="entry name" value="TRANSCRIPTION FACTOR NF-Y ALPHA-RELATED"/>
    <property type="match status" value="1"/>
</dbReference>
<dbReference type="Gene3D" id="3.40.1810.10">
    <property type="entry name" value="Transcription factor, MADS-box"/>
    <property type="match status" value="1"/>
</dbReference>
<evidence type="ECO:0000256" key="4">
    <source>
        <dbReference type="ARBA" id="ARBA00023163"/>
    </source>
</evidence>
<evidence type="ECO:0000313" key="9">
    <source>
        <dbReference type="EMBL" id="KAH0907809.1"/>
    </source>
</evidence>
<feature type="region of interest" description="Disordered" evidence="7">
    <location>
        <begin position="493"/>
        <end position="564"/>
    </location>
</feature>
<dbReference type="SUPFAM" id="SSF55455">
    <property type="entry name" value="SRF-like"/>
    <property type="match status" value="1"/>
</dbReference>
<dbReference type="EMBL" id="JAGKQM010000010">
    <property type="protein sequence ID" value="KAH0907809.1"/>
    <property type="molecule type" value="Genomic_DNA"/>
</dbReference>
<feature type="domain" description="MADS-box" evidence="8">
    <location>
        <begin position="1"/>
        <end position="49"/>
    </location>
</feature>
<dbReference type="Gene3D" id="6.10.250.2430">
    <property type="match status" value="1"/>
</dbReference>
<evidence type="ECO:0000313" key="10">
    <source>
        <dbReference type="Proteomes" id="UP000824890"/>
    </source>
</evidence>
<dbReference type="SMART" id="SM00432">
    <property type="entry name" value="MADS"/>
    <property type="match status" value="1"/>
</dbReference>
<name>A0ABQ8BSK6_BRANA</name>
<dbReference type="SMART" id="SM00521">
    <property type="entry name" value="CBF"/>
    <property type="match status" value="1"/>
</dbReference>
<dbReference type="PRINTS" id="PR00616">
    <property type="entry name" value="CCAATSUBUNTB"/>
</dbReference>
<comment type="similarity">
    <text evidence="6">Belongs to the NFYA/HAP2 subunit family.</text>
</comment>
<evidence type="ECO:0000256" key="3">
    <source>
        <dbReference type="ARBA" id="ARBA00023125"/>
    </source>
</evidence>
<dbReference type="InterPro" id="IPR036879">
    <property type="entry name" value="TF_MADSbox_sf"/>
</dbReference>
<dbReference type="CDD" id="cd00266">
    <property type="entry name" value="MADS_SRF_like"/>
    <property type="match status" value="1"/>
</dbReference>
<comment type="caution">
    <text evidence="9">The sequence shown here is derived from an EMBL/GenBank/DDBJ whole genome shotgun (WGS) entry which is preliminary data.</text>
</comment>
<dbReference type="Proteomes" id="UP000824890">
    <property type="component" value="Unassembled WGS sequence"/>
</dbReference>
<reference evidence="9 10" key="1">
    <citation type="submission" date="2021-05" db="EMBL/GenBank/DDBJ databases">
        <title>Genome Assembly of Synthetic Allotetraploid Brassica napus Reveals Homoeologous Exchanges between Subgenomes.</title>
        <authorList>
            <person name="Davis J.T."/>
        </authorList>
    </citation>
    <scope>NUCLEOTIDE SEQUENCE [LARGE SCALE GENOMIC DNA]</scope>
    <source>
        <strain evidence="10">cv. Da-Ae</strain>
        <tissue evidence="9">Seedling</tissue>
    </source>
</reference>
<keyword evidence="5 6" id="KW-0539">Nucleus</keyword>
<comment type="function">
    <text evidence="6">Component of the sequence-specific heterotrimeric transcription factor (NF-Y) which specifically recognizes a 5'-CCAAT-3' box motif found in the promoters of its target genes.</text>
</comment>
<comment type="subcellular location">
    <subcellularLocation>
        <location evidence="1 6">Nucleus</location>
    </subcellularLocation>
</comment>
<organism evidence="9 10">
    <name type="scientific">Brassica napus</name>
    <name type="common">Rape</name>
    <dbReference type="NCBI Taxonomy" id="3708"/>
    <lineage>
        <taxon>Eukaryota</taxon>
        <taxon>Viridiplantae</taxon>
        <taxon>Streptophyta</taxon>
        <taxon>Embryophyta</taxon>
        <taxon>Tracheophyta</taxon>
        <taxon>Spermatophyta</taxon>
        <taxon>Magnoliopsida</taxon>
        <taxon>eudicotyledons</taxon>
        <taxon>Gunneridae</taxon>
        <taxon>Pentapetalae</taxon>
        <taxon>rosids</taxon>
        <taxon>malvids</taxon>
        <taxon>Brassicales</taxon>
        <taxon>Brassicaceae</taxon>
        <taxon>Brassiceae</taxon>
        <taxon>Brassica</taxon>
    </lineage>
</organism>
<keyword evidence="3 6" id="KW-0238">DNA-binding</keyword>
<proteinExistence type="inferred from homology"/>
<evidence type="ECO:0000256" key="7">
    <source>
        <dbReference type="SAM" id="MobiDB-lite"/>
    </source>
</evidence>
<evidence type="ECO:0000256" key="1">
    <source>
        <dbReference type="ARBA" id="ARBA00004123"/>
    </source>
</evidence>
<gene>
    <name evidence="9" type="ORF">HID58_039636</name>
</gene>
<evidence type="ECO:0000259" key="8">
    <source>
        <dbReference type="PROSITE" id="PS50066"/>
    </source>
</evidence>
<dbReference type="PROSITE" id="PS50066">
    <property type="entry name" value="MADS_BOX_2"/>
    <property type="match status" value="1"/>
</dbReference>
<accession>A0ABQ8BSK6</accession>
<evidence type="ECO:0000256" key="2">
    <source>
        <dbReference type="ARBA" id="ARBA00023015"/>
    </source>
</evidence>
<dbReference type="Pfam" id="PF02045">
    <property type="entry name" value="CBFB_NFYA"/>
    <property type="match status" value="1"/>
</dbReference>
<dbReference type="InterPro" id="IPR001289">
    <property type="entry name" value="NFYA"/>
</dbReference>
<sequence length="564" mass="63348">MTRPKLKIAWIEDRKKRNIACQKRMKGLMKMAEELTILSDTKACLTFFNRDDGKLVAWPSQEEAESLIDRFYALPEIQRNMYADDQESYIKTITKKIEKKLEHSQKVVEELEMDHLMFQIQNGRMLADLSQTEVEKLMSYASKKITVLTRELGAEHPYTSVDEPFLGDEIPKATDVAPERDDEEYMKANEGESSKSGAMQTEYCKEREELFSPPQASCLWNIAFGPPALTQESLSSDSFAGVKVVTPETESEQGGGKSSRDHVSKPHVAFAMQSSCFEFGFAQPTIYKKHPDHVGQYYGVISGYGSQISPNRVMLPLKMETEEDGTIYVNSKQYHGIIRRRQSRAKALLKNKINNFRKQPYMHHSRHLHAMRRPRGSGGRFLNTKKADAALQSKPSNPQSFEVFHAKIRTMTSSMETYGPNVSSSDVTSMNHFLSSSVHSIGGNMVMPSKKKLKATAMAKVGDLETCINNRIKEIEEEEERNLKILKELETQIMSPTEKGTQHPSTSINKPILGDDVPKASDVAPEGGPSFRPKGKGNMKPSDDDDEKKTNEGKSSKSGGVDDA</sequence>
<feature type="compositionally biased region" description="Polar residues" evidence="7">
    <location>
        <begin position="493"/>
        <end position="509"/>
    </location>
</feature>
<dbReference type="InterPro" id="IPR033897">
    <property type="entry name" value="SRF-like_MADS-box"/>
</dbReference>
<dbReference type="PROSITE" id="PS51152">
    <property type="entry name" value="NFYA_HAP2_2"/>
    <property type="match status" value="1"/>
</dbReference>
<keyword evidence="4 6" id="KW-0804">Transcription</keyword>
<comment type="subunit">
    <text evidence="6">Heterotrimer.</text>
</comment>
<keyword evidence="2 6" id="KW-0805">Transcription regulation</keyword>
<dbReference type="InterPro" id="IPR002100">
    <property type="entry name" value="TF_MADSbox"/>
</dbReference>
<evidence type="ECO:0000256" key="5">
    <source>
        <dbReference type="ARBA" id="ARBA00023242"/>
    </source>
</evidence>
<evidence type="ECO:0000256" key="6">
    <source>
        <dbReference type="RuleBase" id="RU367155"/>
    </source>
</evidence>
<keyword evidence="10" id="KW-1185">Reference proteome</keyword>
<protein>
    <recommendedName>
        <fullName evidence="6">Nuclear transcription factor Y subunit</fullName>
    </recommendedName>
</protein>
<dbReference type="Pfam" id="PF00319">
    <property type="entry name" value="SRF-TF"/>
    <property type="match status" value="1"/>
</dbReference>